<keyword evidence="3" id="KW-1185">Reference proteome</keyword>
<feature type="compositionally biased region" description="Basic and acidic residues" evidence="1">
    <location>
        <begin position="21"/>
        <end position="39"/>
    </location>
</feature>
<reference evidence="2" key="1">
    <citation type="submission" date="2022-07" db="EMBL/GenBank/DDBJ databases">
        <title>Chromosome-level genome of Muraenolepis orangiensis.</title>
        <authorList>
            <person name="Kim J."/>
        </authorList>
    </citation>
    <scope>NUCLEOTIDE SEQUENCE</scope>
    <source>
        <strain evidence="2">KU_S4_2022</strain>
        <tissue evidence="2">Muscle</tissue>
    </source>
</reference>
<evidence type="ECO:0000256" key="1">
    <source>
        <dbReference type="SAM" id="MobiDB-lite"/>
    </source>
</evidence>
<protein>
    <submittedName>
        <fullName evidence="2">Uncharacterized protein</fullName>
    </submittedName>
</protein>
<feature type="region of interest" description="Disordered" evidence="1">
    <location>
        <begin position="85"/>
        <end position="142"/>
    </location>
</feature>
<feature type="compositionally biased region" description="Basic and acidic residues" evidence="1">
    <location>
        <begin position="103"/>
        <end position="142"/>
    </location>
</feature>
<feature type="region of interest" description="Disordered" evidence="1">
    <location>
        <begin position="1"/>
        <end position="62"/>
    </location>
</feature>
<dbReference type="EMBL" id="JANIIK010000118">
    <property type="protein sequence ID" value="KAJ3585658.1"/>
    <property type="molecule type" value="Genomic_DNA"/>
</dbReference>
<evidence type="ECO:0000313" key="3">
    <source>
        <dbReference type="Proteomes" id="UP001148018"/>
    </source>
</evidence>
<name>A0A9Q0I5K4_9TELE</name>
<gene>
    <name evidence="2" type="ORF">NHX12_014377</name>
</gene>
<proteinExistence type="predicted"/>
<evidence type="ECO:0000313" key="2">
    <source>
        <dbReference type="EMBL" id="KAJ3585658.1"/>
    </source>
</evidence>
<sequence length="142" mass="16253">MNKLKFLENNSQDPGSPHLLETLHRPHSRQTDQRPHDSTTEEALSFPSTSRSIDSSFPAKKHGRPRIVRLCSLHPPASHILLLSSRGEEEDMTHTHVLSRRGGGYERPEDGGCRGRRGEEEEDMRGRRLEAAEADEERRRRI</sequence>
<comment type="caution">
    <text evidence="2">The sequence shown here is derived from an EMBL/GenBank/DDBJ whole genome shotgun (WGS) entry which is preliminary data.</text>
</comment>
<dbReference type="AlphaFoldDB" id="A0A9Q0I5K4"/>
<organism evidence="2 3">
    <name type="scientific">Muraenolepis orangiensis</name>
    <name type="common">Patagonian moray cod</name>
    <dbReference type="NCBI Taxonomy" id="630683"/>
    <lineage>
        <taxon>Eukaryota</taxon>
        <taxon>Metazoa</taxon>
        <taxon>Chordata</taxon>
        <taxon>Craniata</taxon>
        <taxon>Vertebrata</taxon>
        <taxon>Euteleostomi</taxon>
        <taxon>Actinopterygii</taxon>
        <taxon>Neopterygii</taxon>
        <taxon>Teleostei</taxon>
        <taxon>Neoteleostei</taxon>
        <taxon>Acanthomorphata</taxon>
        <taxon>Zeiogadaria</taxon>
        <taxon>Gadariae</taxon>
        <taxon>Gadiformes</taxon>
        <taxon>Muraenolepidoidei</taxon>
        <taxon>Muraenolepididae</taxon>
        <taxon>Muraenolepis</taxon>
    </lineage>
</organism>
<feature type="compositionally biased region" description="Polar residues" evidence="1">
    <location>
        <begin position="46"/>
        <end position="55"/>
    </location>
</feature>
<dbReference type="Proteomes" id="UP001148018">
    <property type="component" value="Unassembled WGS sequence"/>
</dbReference>
<accession>A0A9Q0I5K4</accession>